<dbReference type="InterPro" id="IPR020667">
    <property type="entry name" value="DNA_mismatch_repair_MutL"/>
</dbReference>
<dbReference type="SUPFAM" id="SSF55874">
    <property type="entry name" value="ATPase domain of HSP90 chaperone/DNA topoisomerase II/histidine kinase"/>
    <property type="match status" value="1"/>
</dbReference>
<dbReference type="PROSITE" id="PS00058">
    <property type="entry name" value="DNA_MISMATCH_REPAIR_1"/>
    <property type="match status" value="1"/>
</dbReference>
<reference evidence="6" key="1">
    <citation type="submission" date="2018-05" db="EMBL/GenBank/DDBJ databases">
        <authorList>
            <person name="Lanie J.A."/>
            <person name="Ng W.-L."/>
            <person name="Kazmierczak K.M."/>
            <person name="Andrzejewski T.M."/>
            <person name="Davidsen T.M."/>
            <person name="Wayne K.J."/>
            <person name="Tettelin H."/>
            <person name="Glass J.I."/>
            <person name="Rusch D."/>
            <person name="Podicherti R."/>
            <person name="Tsui H.-C.T."/>
            <person name="Winkler M.E."/>
        </authorList>
    </citation>
    <scope>NUCLEOTIDE SEQUENCE</scope>
</reference>
<evidence type="ECO:0008006" key="7">
    <source>
        <dbReference type="Google" id="ProtNLM"/>
    </source>
</evidence>
<comment type="similarity">
    <text evidence="1">Belongs to the DNA mismatch repair MutL/HexB family.</text>
</comment>
<dbReference type="SUPFAM" id="SSF54211">
    <property type="entry name" value="Ribosomal protein S5 domain 2-like"/>
    <property type="match status" value="1"/>
</dbReference>
<dbReference type="SMART" id="SM00853">
    <property type="entry name" value="MutL_C"/>
    <property type="match status" value="1"/>
</dbReference>
<dbReference type="InterPro" id="IPR038973">
    <property type="entry name" value="MutL/Mlh/Pms-like"/>
</dbReference>
<dbReference type="InterPro" id="IPR042121">
    <property type="entry name" value="MutL_C_regsub"/>
</dbReference>
<dbReference type="InterPro" id="IPR014762">
    <property type="entry name" value="DNA_mismatch_repair_CS"/>
</dbReference>
<evidence type="ECO:0000256" key="3">
    <source>
        <dbReference type="ARBA" id="ARBA00023204"/>
    </source>
</evidence>
<dbReference type="Gene3D" id="3.30.565.10">
    <property type="entry name" value="Histidine kinase-like ATPase, C-terminal domain"/>
    <property type="match status" value="1"/>
</dbReference>
<dbReference type="CDD" id="cd16926">
    <property type="entry name" value="HATPase_MutL-MLH-PMS-like"/>
    <property type="match status" value="1"/>
</dbReference>
<dbReference type="GO" id="GO:0030983">
    <property type="term" value="F:mismatched DNA binding"/>
    <property type="evidence" value="ECO:0007669"/>
    <property type="project" value="InterPro"/>
</dbReference>
<keyword evidence="3" id="KW-0234">DNA repair</keyword>
<organism evidence="6">
    <name type="scientific">marine metagenome</name>
    <dbReference type="NCBI Taxonomy" id="408172"/>
    <lineage>
        <taxon>unclassified sequences</taxon>
        <taxon>metagenomes</taxon>
        <taxon>ecological metagenomes</taxon>
    </lineage>
</organism>
<protein>
    <recommendedName>
        <fullName evidence="7">DNA mismatch repair protein MutL</fullName>
    </recommendedName>
</protein>
<dbReference type="InterPro" id="IPR014721">
    <property type="entry name" value="Ribsml_uS5_D2-typ_fold_subgr"/>
</dbReference>
<name>A0A381PE23_9ZZZZ</name>
<dbReference type="SMART" id="SM01340">
    <property type="entry name" value="DNA_mis_repair"/>
    <property type="match status" value="1"/>
</dbReference>
<feature type="domain" description="MutL C-terminal dimerisation" evidence="4">
    <location>
        <begin position="392"/>
        <end position="536"/>
    </location>
</feature>
<dbReference type="InterPro" id="IPR014790">
    <property type="entry name" value="MutL_C"/>
</dbReference>
<keyword evidence="2" id="KW-0227">DNA damage</keyword>
<dbReference type="Gene3D" id="3.30.1540.20">
    <property type="entry name" value="MutL, C-terminal domain, dimerisation subdomain"/>
    <property type="match status" value="1"/>
</dbReference>
<dbReference type="EMBL" id="UINC01000954">
    <property type="protein sequence ID" value="SUZ65256.1"/>
    <property type="molecule type" value="Genomic_DNA"/>
</dbReference>
<dbReference type="NCBIfam" id="TIGR00585">
    <property type="entry name" value="mutl"/>
    <property type="match status" value="1"/>
</dbReference>
<gene>
    <name evidence="6" type="ORF">METZ01_LOCUS18110</name>
</gene>
<proteinExistence type="inferred from homology"/>
<dbReference type="Gene3D" id="3.30.1370.100">
    <property type="entry name" value="MutL, C-terminal domain, regulatory subdomain"/>
    <property type="match status" value="1"/>
</dbReference>
<dbReference type="FunFam" id="3.30.565.10:FF:000003">
    <property type="entry name" value="DNA mismatch repair endonuclease MutL"/>
    <property type="match status" value="1"/>
</dbReference>
<dbReference type="HAMAP" id="MF_00149">
    <property type="entry name" value="DNA_mis_repair"/>
    <property type="match status" value="1"/>
</dbReference>
<dbReference type="SUPFAM" id="SSF118116">
    <property type="entry name" value="DNA mismatch repair protein MutL"/>
    <property type="match status" value="1"/>
</dbReference>
<evidence type="ECO:0000313" key="6">
    <source>
        <dbReference type="EMBL" id="SUZ65256.1"/>
    </source>
</evidence>
<dbReference type="Pfam" id="PF13589">
    <property type="entry name" value="HATPase_c_3"/>
    <property type="match status" value="1"/>
</dbReference>
<dbReference type="AlphaFoldDB" id="A0A381PE23"/>
<dbReference type="PANTHER" id="PTHR10073">
    <property type="entry name" value="DNA MISMATCH REPAIR PROTEIN MLH, PMS, MUTL"/>
    <property type="match status" value="1"/>
</dbReference>
<dbReference type="GO" id="GO:0016887">
    <property type="term" value="F:ATP hydrolysis activity"/>
    <property type="evidence" value="ECO:0007669"/>
    <property type="project" value="InterPro"/>
</dbReference>
<dbReference type="GO" id="GO:0140664">
    <property type="term" value="F:ATP-dependent DNA damage sensor activity"/>
    <property type="evidence" value="ECO:0007669"/>
    <property type="project" value="InterPro"/>
</dbReference>
<dbReference type="InterPro" id="IPR002099">
    <property type="entry name" value="MutL/Mlh/PMS"/>
</dbReference>
<dbReference type="CDD" id="cd00782">
    <property type="entry name" value="MutL_Trans"/>
    <property type="match status" value="1"/>
</dbReference>
<evidence type="ECO:0000256" key="2">
    <source>
        <dbReference type="ARBA" id="ARBA00022763"/>
    </source>
</evidence>
<evidence type="ECO:0000259" key="4">
    <source>
        <dbReference type="SMART" id="SM00853"/>
    </source>
</evidence>
<accession>A0A381PE23</accession>
<dbReference type="InterPro" id="IPR036890">
    <property type="entry name" value="HATPase_C_sf"/>
</dbReference>
<dbReference type="Gene3D" id="3.30.230.10">
    <property type="match status" value="1"/>
</dbReference>
<evidence type="ECO:0000256" key="1">
    <source>
        <dbReference type="ARBA" id="ARBA00006082"/>
    </source>
</evidence>
<dbReference type="GO" id="GO:0006298">
    <property type="term" value="P:mismatch repair"/>
    <property type="evidence" value="ECO:0007669"/>
    <property type="project" value="InterPro"/>
</dbReference>
<dbReference type="PANTHER" id="PTHR10073:SF12">
    <property type="entry name" value="DNA MISMATCH REPAIR PROTEIN MLH1"/>
    <property type="match status" value="1"/>
</dbReference>
<dbReference type="GO" id="GO:0032300">
    <property type="term" value="C:mismatch repair complex"/>
    <property type="evidence" value="ECO:0007669"/>
    <property type="project" value="InterPro"/>
</dbReference>
<sequence>MTRRINVLTDVVANQIAAGEVVERPASIVKELVENSLDARASRVEVSLLRGGKGEIRVSDDGIGMGREDALLSLDRHATSKISSSSDLASVRTFGFRGEALPSIAAVSRLNLDTREADQGVGTQVVVNGGRIDRVEDSARQRGTTVEVRNLFFNAPARAKFLKSVSVEVRIASDVLMGLALANPRVSFSLTSDKRSLLDLPAVDDAAARVSQVWGPDQGGTLILARAEGSGLEVKGLIQRPDAAKSGRGRRYLFVNGRPFKAPKLVQAAERGYSTTIPQRARPWMFLYLQVSPGVVDVNVHPTKAEVRFAQDSQIEDLVERAVRSALKDEKSSATLDRELETPRLPVHEPKESLEVSNPPSDTQMALFLAGSEIEDLAKEQLARKPEEARPNLWQILNTYILAETRDGVLIIDQHSAHERVLFQRLMDAFEAGGRDGQKLLFPLTIRLTAPELKLVEELQGLLDRSGFEVEPFGGDTVILRAVPNPHPYFNAERAFREMIDELTHGSDLVRSATNQHEKIAMTFACKGSIKAGQQLADIEMQELFDQLFSTDLPHHDVHGRPTIIRLSGTELARKFGR</sequence>
<dbReference type="InterPro" id="IPR037198">
    <property type="entry name" value="MutL_C_sf"/>
</dbReference>
<dbReference type="Pfam" id="PF08676">
    <property type="entry name" value="MutL_C"/>
    <property type="match status" value="1"/>
</dbReference>
<feature type="domain" description="DNA mismatch repair protein S5" evidence="5">
    <location>
        <begin position="210"/>
        <end position="328"/>
    </location>
</feature>
<evidence type="ECO:0000259" key="5">
    <source>
        <dbReference type="SMART" id="SM01340"/>
    </source>
</evidence>
<dbReference type="Pfam" id="PF01119">
    <property type="entry name" value="DNA_mis_repair"/>
    <property type="match status" value="1"/>
</dbReference>
<dbReference type="InterPro" id="IPR042120">
    <property type="entry name" value="MutL_C_dimsub"/>
</dbReference>
<dbReference type="GO" id="GO:0005524">
    <property type="term" value="F:ATP binding"/>
    <property type="evidence" value="ECO:0007669"/>
    <property type="project" value="InterPro"/>
</dbReference>
<dbReference type="InterPro" id="IPR020568">
    <property type="entry name" value="Ribosomal_Su5_D2-typ_SF"/>
</dbReference>
<dbReference type="InterPro" id="IPR013507">
    <property type="entry name" value="DNA_mismatch_S5_2-like"/>
</dbReference>